<evidence type="ECO:0000256" key="1">
    <source>
        <dbReference type="SAM" id="MobiDB-lite"/>
    </source>
</evidence>
<reference evidence="2 3" key="1">
    <citation type="journal article" date="2019" name="Int. J. Syst. Evol. Microbiol.">
        <title>The Global Catalogue of Microorganisms (GCM) 10K type strain sequencing project: providing services to taxonomists for standard genome sequencing and annotation.</title>
        <authorList>
            <consortium name="The Broad Institute Genomics Platform"/>
            <consortium name="The Broad Institute Genome Sequencing Center for Infectious Disease"/>
            <person name="Wu L."/>
            <person name="Ma J."/>
        </authorList>
    </citation>
    <scope>NUCLEOTIDE SEQUENCE [LARGE SCALE GENOMIC DNA]</scope>
    <source>
        <strain evidence="2 3">JCM 5052</strain>
    </source>
</reference>
<organism evidence="2 3">
    <name type="scientific">Streptomyces mordarskii</name>
    <dbReference type="NCBI Taxonomy" id="1226758"/>
    <lineage>
        <taxon>Bacteria</taxon>
        <taxon>Bacillati</taxon>
        <taxon>Actinomycetota</taxon>
        <taxon>Actinomycetes</taxon>
        <taxon>Kitasatosporales</taxon>
        <taxon>Streptomycetaceae</taxon>
        <taxon>Streptomyces</taxon>
    </lineage>
</organism>
<sequence length="90" mass="9895">MADREEISRGLTESLENKEFGAQIGRDPSVGSREVARHGDRDGYRAVIAERGARSSRSRPKPWAVDARQGGETAIAALVERTSRFVMLVP</sequence>
<protein>
    <recommendedName>
        <fullName evidence="4">Transposase</fullName>
    </recommendedName>
</protein>
<gene>
    <name evidence="2" type="ORF">GCM10010390_48660</name>
</gene>
<dbReference type="EMBL" id="BAAABZ010000046">
    <property type="protein sequence ID" value="GAA0540936.1"/>
    <property type="molecule type" value="Genomic_DNA"/>
</dbReference>
<accession>A0ABN1DDP4</accession>
<evidence type="ECO:0000313" key="3">
    <source>
        <dbReference type="Proteomes" id="UP001501576"/>
    </source>
</evidence>
<dbReference type="Proteomes" id="UP001501576">
    <property type="component" value="Unassembled WGS sequence"/>
</dbReference>
<keyword evidence="3" id="KW-1185">Reference proteome</keyword>
<evidence type="ECO:0000313" key="2">
    <source>
        <dbReference type="EMBL" id="GAA0540936.1"/>
    </source>
</evidence>
<feature type="region of interest" description="Disordered" evidence="1">
    <location>
        <begin position="1"/>
        <end position="38"/>
    </location>
</feature>
<proteinExistence type="predicted"/>
<comment type="caution">
    <text evidence="2">The sequence shown here is derived from an EMBL/GenBank/DDBJ whole genome shotgun (WGS) entry which is preliminary data.</text>
</comment>
<name>A0ABN1DDP4_9ACTN</name>
<evidence type="ECO:0008006" key="4">
    <source>
        <dbReference type="Google" id="ProtNLM"/>
    </source>
</evidence>